<dbReference type="EMBL" id="ONZQ02000004">
    <property type="protein sequence ID" value="SPO00684.1"/>
    <property type="molecule type" value="Genomic_DNA"/>
</dbReference>
<feature type="domain" description="V-type proton ATPase subunit S1/VOA1 transmembrane" evidence="11">
    <location>
        <begin position="249"/>
        <end position="288"/>
    </location>
</feature>
<keyword evidence="7 10" id="KW-1133">Transmembrane helix</keyword>
<dbReference type="GO" id="GO:0071555">
    <property type="term" value="P:cell wall organization"/>
    <property type="evidence" value="ECO:0007669"/>
    <property type="project" value="UniProtKB-KW"/>
</dbReference>
<comment type="subcellular location">
    <subcellularLocation>
        <location evidence="1">Endoplasmic reticulum membrane</location>
        <topology evidence="1">Single-pass type I membrane protein</topology>
    </subcellularLocation>
</comment>
<keyword evidence="9" id="KW-0961">Cell wall biogenesis/degradation</keyword>
<keyword evidence="5" id="KW-0732">Signal</keyword>
<evidence type="ECO:0000256" key="1">
    <source>
        <dbReference type="ARBA" id="ARBA00004115"/>
    </source>
</evidence>
<feature type="transmembrane region" description="Helical" evidence="10">
    <location>
        <begin position="255"/>
        <end position="286"/>
    </location>
</feature>
<dbReference type="GO" id="GO:0005789">
    <property type="term" value="C:endoplasmic reticulum membrane"/>
    <property type="evidence" value="ECO:0007669"/>
    <property type="project" value="UniProtKB-SubCell"/>
</dbReference>
<comment type="caution">
    <text evidence="12">The sequence shown here is derived from an EMBL/GenBank/DDBJ whole genome shotgun (WGS) entry which is preliminary data.</text>
</comment>
<dbReference type="InterPro" id="IPR037654">
    <property type="entry name" value="Big1"/>
</dbReference>
<evidence type="ECO:0000256" key="7">
    <source>
        <dbReference type="ARBA" id="ARBA00022989"/>
    </source>
</evidence>
<protein>
    <recommendedName>
        <fullName evidence="3">Protein BIG1</fullName>
    </recommendedName>
</protein>
<dbReference type="PANTHER" id="PTHR28285">
    <property type="entry name" value="PROTEIN BIG1"/>
    <property type="match status" value="1"/>
</dbReference>
<dbReference type="Pfam" id="PF20520">
    <property type="entry name" value="Ac45-VOA1_TM"/>
    <property type="match status" value="1"/>
</dbReference>
<proteinExistence type="inferred from homology"/>
<evidence type="ECO:0000256" key="5">
    <source>
        <dbReference type="ARBA" id="ARBA00022729"/>
    </source>
</evidence>
<dbReference type="InterPro" id="IPR046756">
    <property type="entry name" value="VAS1/VOA1_TM"/>
</dbReference>
<gene>
    <name evidence="12" type="ORF">DNG_03432</name>
</gene>
<accession>A0AAE8MU93</accession>
<evidence type="ECO:0000256" key="4">
    <source>
        <dbReference type="ARBA" id="ARBA00022692"/>
    </source>
</evidence>
<dbReference type="Proteomes" id="UP001187682">
    <property type="component" value="Unassembled WGS sequence"/>
</dbReference>
<evidence type="ECO:0000256" key="10">
    <source>
        <dbReference type="SAM" id="Phobius"/>
    </source>
</evidence>
<sequence>MSCRRNEVDVSEIKATTINIDPDPELLEPAMRLSYAAGALALSTTASAFSDTSPFALLSTAQFPDTLSHDQLQTSSQVEHAAKGLLSSCPTDRYLVVLQPNLSAEELRGATSHSAPNLQRALTHEGVATAWTVASVAGEVSLSEITRYINDGCAKADKAHQLEEVKLPALSSGDSASRLADNDYVLGESIRAAQAGESYTIVYLTTPAEAPRLKASPIHAELKRGVSPLPIQRRDESGRDTRSLFEKYQFFNSGLFMTILGSAILLSILGVGINALSSITVSYGAFSKEMGPGAQKKQQ</sequence>
<keyword evidence="8 10" id="KW-0472">Membrane</keyword>
<comment type="similarity">
    <text evidence="2">Belongs to the BIG1 family.</text>
</comment>
<evidence type="ECO:0000313" key="12">
    <source>
        <dbReference type="EMBL" id="SPO00684.1"/>
    </source>
</evidence>
<dbReference type="GO" id="GO:0009272">
    <property type="term" value="P:fungal-type cell wall biogenesis"/>
    <property type="evidence" value="ECO:0007669"/>
    <property type="project" value="TreeGrafter"/>
</dbReference>
<dbReference type="AlphaFoldDB" id="A0AAE8MU93"/>
<evidence type="ECO:0000256" key="6">
    <source>
        <dbReference type="ARBA" id="ARBA00022824"/>
    </source>
</evidence>
<reference evidence="12" key="1">
    <citation type="submission" date="2018-03" db="EMBL/GenBank/DDBJ databases">
        <authorList>
            <person name="Guldener U."/>
        </authorList>
    </citation>
    <scope>NUCLEOTIDE SEQUENCE</scope>
</reference>
<dbReference type="GO" id="GO:0006078">
    <property type="term" value="P:(1-&gt;6)-beta-D-glucan biosynthetic process"/>
    <property type="evidence" value="ECO:0007669"/>
    <property type="project" value="TreeGrafter"/>
</dbReference>
<keyword evidence="4 10" id="KW-0812">Transmembrane</keyword>
<name>A0AAE8MU93_9PEZI</name>
<evidence type="ECO:0000256" key="8">
    <source>
        <dbReference type="ARBA" id="ARBA00023136"/>
    </source>
</evidence>
<keyword evidence="6" id="KW-0256">Endoplasmic reticulum</keyword>
<evidence type="ECO:0000256" key="3">
    <source>
        <dbReference type="ARBA" id="ARBA00022089"/>
    </source>
</evidence>
<evidence type="ECO:0000259" key="11">
    <source>
        <dbReference type="Pfam" id="PF20520"/>
    </source>
</evidence>
<organism evidence="12 13">
    <name type="scientific">Cephalotrichum gorgonifer</name>
    <dbReference type="NCBI Taxonomy" id="2041049"/>
    <lineage>
        <taxon>Eukaryota</taxon>
        <taxon>Fungi</taxon>
        <taxon>Dikarya</taxon>
        <taxon>Ascomycota</taxon>
        <taxon>Pezizomycotina</taxon>
        <taxon>Sordariomycetes</taxon>
        <taxon>Hypocreomycetidae</taxon>
        <taxon>Microascales</taxon>
        <taxon>Microascaceae</taxon>
        <taxon>Cephalotrichum</taxon>
    </lineage>
</organism>
<keyword evidence="13" id="KW-1185">Reference proteome</keyword>
<evidence type="ECO:0000313" key="13">
    <source>
        <dbReference type="Proteomes" id="UP001187682"/>
    </source>
</evidence>
<dbReference type="PANTHER" id="PTHR28285:SF1">
    <property type="entry name" value="PROTEIN BIG1"/>
    <property type="match status" value="1"/>
</dbReference>
<evidence type="ECO:0000256" key="9">
    <source>
        <dbReference type="ARBA" id="ARBA00023316"/>
    </source>
</evidence>
<evidence type="ECO:0000256" key="2">
    <source>
        <dbReference type="ARBA" id="ARBA00008203"/>
    </source>
</evidence>